<dbReference type="SUPFAM" id="SSF46767">
    <property type="entry name" value="Methylated DNA-protein cysteine methyltransferase, C-terminal domain"/>
    <property type="match status" value="1"/>
</dbReference>
<feature type="domain" description="Methylated-DNA-[protein]-cysteine S-methyltransferase DNA binding" evidence="7">
    <location>
        <begin position="148"/>
        <end position="229"/>
    </location>
</feature>
<dbReference type="InterPro" id="IPR014048">
    <property type="entry name" value="MethylDNA_cys_MeTrfase_DNA-bd"/>
</dbReference>
<dbReference type="Gene3D" id="1.10.10.10">
    <property type="entry name" value="Winged helix-like DNA-binding domain superfamily/Winged helix DNA-binding domain"/>
    <property type="match status" value="1"/>
</dbReference>
<dbReference type="Pfam" id="PF01035">
    <property type="entry name" value="DNA_binding_1"/>
    <property type="match status" value="1"/>
</dbReference>
<dbReference type="InterPro" id="IPR001497">
    <property type="entry name" value="MethylDNA_cys_MeTrfase_AS"/>
</dbReference>
<evidence type="ECO:0000256" key="3">
    <source>
        <dbReference type="ARBA" id="ARBA00022679"/>
    </source>
</evidence>
<comment type="catalytic activity">
    <reaction evidence="6">
        <text>a 6-O-methyl-2'-deoxyguanosine in DNA + L-cysteinyl-[protein] = S-methyl-L-cysteinyl-[protein] + a 2'-deoxyguanosine in DNA</text>
        <dbReference type="Rhea" id="RHEA:24000"/>
        <dbReference type="Rhea" id="RHEA-COMP:10131"/>
        <dbReference type="Rhea" id="RHEA-COMP:10132"/>
        <dbReference type="Rhea" id="RHEA-COMP:11367"/>
        <dbReference type="Rhea" id="RHEA-COMP:11368"/>
        <dbReference type="ChEBI" id="CHEBI:29950"/>
        <dbReference type="ChEBI" id="CHEBI:82612"/>
        <dbReference type="ChEBI" id="CHEBI:85445"/>
        <dbReference type="ChEBI" id="CHEBI:85448"/>
        <dbReference type="EC" id="2.1.1.63"/>
    </reaction>
</comment>
<dbReference type="EMBL" id="CP125947">
    <property type="protein sequence ID" value="WHS63685.1"/>
    <property type="molecule type" value="Genomic_DNA"/>
</dbReference>
<dbReference type="PROSITE" id="PS00374">
    <property type="entry name" value="MGMT"/>
    <property type="match status" value="1"/>
</dbReference>
<keyword evidence="2 8" id="KW-0489">Methyltransferase</keyword>
<name>A0ABY8SKS3_9BURK</name>
<evidence type="ECO:0000256" key="4">
    <source>
        <dbReference type="ARBA" id="ARBA00022763"/>
    </source>
</evidence>
<evidence type="ECO:0000256" key="5">
    <source>
        <dbReference type="ARBA" id="ARBA00023204"/>
    </source>
</evidence>
<accession>A0ABY8SKS3</accession>
<keyword evidence="3 8" id="KW-0808">Transferase</keyword>
<evidence type="ECO:0000256" key="1">
    <source>
        <dbReference type="ARBA" id="ARBA00001286"/>
    </source>
</evidence>
<keyword evidence="5" id="KW-0234">DNA repair</keyword>
<comment type="catalytic activity">
    <reaction evidence="1">
        <text>a 4-O-methyl-thymidine in DNA + L-cysteinyl-[protein] = a thymidine in DNA + S-methyl-L-cysteinyl-[protein]</text>
        <dbReference type="Rhea" id="RHEA:53428"/>
        <dbReference type="Rhea" id="RHEA-COMP:10131"/>
        <dbReference type="Rhea" id="RHEA-COMP:10132"/>
        <dbReference type="Rhea" id="RHEA-COMP:13555"/>
        <dbReference type="Rhea" id="RHEA-COMP:13556"/>
        <dbReference type="ChEBI" id="CHEBI:29950"/>
        <dbReference type="ChEBI" id="CHEBI:82612"/>
        <dbReference type="ChEBI" id="CHEBI:137386"/>
        <dbReference type="ChEBI" id="CHEBI:137387"/>
        <dbReference type="EC" id="2.1.1.63"/>
    </reaction>
</comment>
<dbReference type="EC" id="2.1.1.63" evidence="8"/>
<evidence type="ECO:0000256" key="6">
    <source>
        <dbReference type="ARBA" id="ARBA00049348"/>
    </source>
</evidence>
<dbReference type="NCBIfam" id="TIGR00589">
    <property type="entry name" value="ogt"/>
    <property type="match status" value="1"/>
</dbReference>
<dbReference type="CDD" id="cd06445">
    <property type="entry name" value="ATase"/>
    <property type="match status" value="1"/>
</dbReference>
<reference evidence="8 9" key="1">
    <citation type="submission" date="2023-05" db="EMBL/GenBank/DDBJ databases">
        <authorList>
            <person name="Yin Y."/>
            <person name="Lu Z."/>
        </authorList>
    </citation>
    <scope>NUCLEOTIDE SEQUENCE [LARGE SCALE GENOMIC DNA]</scope>
    <source>
        <strain evidence="8 9">ZM22</strain>
    </source>
</reference>
<evidence type="ECO:0000256" key="2">
    <source>
        <dbReference type="ARBA" id="ARBA00022603"/>
    </source>
</evidence>
<protein>
    <submittedName>
        <fullName evidence="8">MGMT family protein</fullName>
        <ecNumber evidence="8">2.1.1.63</ecNumber>
    </submittedName>
</protein>
<evidence type="ECO:0000259" key="7">
    <source>
        <dbReference type="Pfam" id="PF01035"/>
    </source>
</evidence>
<dbReference type="InterPro" id="IPR036388">
    <property type="entry name" value="WH-like_DNA-bd_sf"/>
</dbReference>
<dbReference type="PANTHER" id="PTHR10815">
    <property type="entry name" value="METHYLATED-DNA--PROTEIN-CYSTEINE METHYLTRANSFERASE"/>
    <property type="match status" value="1"/>
</dbReference>
<evidence type="ECO:0000313" key="9">
    <source>
        <dbReference type="Proteomes" id="UP001240697"/>
    </source>
</evidence>
<gene>
    <name evidence="8" type="ORF">QMY55_14190</name>
</gene>
<dbReference type="PANTHER" id="PTHR10815:SF5">
    <property type="entry name" value="METHYLATED-DNA--PROTEIN-CYSTEINE METHYLTRANSFERASE"/>
    <property type="match status" value="1"/>
</dbReference>
<organism evidence="8 9">
    <name type="scientific">Comamonas resistens</name>
    <dbReference type="NCBI Taxonomy" id="3046670"/>
    <lineage>
        <taxon>Bacteria</taxon>
        <taxon>Pseudomonadati</taxon>
        <taxon>Pseudomonadota</taxon>
        <taxon>Betaproteobacteria</taxon>
        <taxon>Burkholderiales</taxon>
        <taxon>Comamonadaceae</taxon>
        <taxon>Comamonas</taxon>
    </lineage>
</organism>
<dbReference type="Proteomes" id="UP001240697">
    <property type="component" value="Chromosome"/>
</dbReference>
<sequence>MNLAAVLPFPGFALFATRIGVCGLAWNAQAVTAVQLPESTPGETRERMLLGLRKRHQLQPERGAAAYIPVAAMQELPALALQAMAGVQCLLAGTRPGLNEDWTRLSAELAAAGVLGDMRHACKPESSDAAGALPSLQQIPLDEFGVPPFHSRVYAFTRALGPGQTCTYGDVASALGEPGAARAVGQALGANPFAPIVPCHRVLAAGRAAGGFSGGQGAITKLQMLEIEGGAWGGTLSLFAD</sequence>
<dbReference type="InterPro" id="IPR036217">
    <property type="entry name" value="MethylDNA_cys_MeTrfase_DNAb"/>
</dbReference>
<dbReference type="RefSeq" id="WP_283484842.1">
    <property type="nucleotide sequence ID" value="NZ_CP125947.1"/>
</dbReference>
<keyword evidence="9" id="KW-1185">Reference proteome</keyword>
<proteinExistence type="predicted"/>
<keyword evidence="4" id="KW-0227">DNA damage</keyword>
<dbReference type="GO" id="GO:0003908">
    <property type="term" value="F:methylated-DNA-[protein]-cysteine S-methyltransferase activity"/>
    <property type="evidence" value="ECO:0007669"/>
    <property type="project" value="UniProtKB-EC"/>
</dbReference>
<dbReference type="GO" id="GO:0032259">
    <property type="term" value="P:methylation"/>
    <property type="evidence" value="ECO:0007669"/>
    <property type="project" value="UniProtKB-KW"/>
</dbReference>
<evidence type="ECO:0000313" key="8">
    <source>
        <dbReference type="EMBL" id="WHS63685.1"/>
    </source>
</evidence>